<gene>
    <name evidence="2" type="ORF">SAMN05660297_02327</name>
</gene>
<dbReference type="InterPro" id="IPR010690">
    <property type="entry name" value="YqfD"/>
</dbReference>
<dbReference type="STRING" id="426128.SAMN05660297_02327"/>
<dbReference type="Pfam" id="PF06898">
    <property type="entry name" value="YqfD"/>
    <property type="match status" value="1"/>
</dbReference>
<proteinExistence type="predicted"/>
<dbReference type="OrthoDB" id="1640349at2"/>
<evidence type="ECO:0000313" key="2">
    <source>
        <dbReference type="EMBL" id="SET41338.1"/>
    </source>
</evidence>
<feature type="transmembrane region" description="Helical" evidence="1">
    <location>
        <begin position="91"/>
        <end position="113"/>
    </location>
</feature>
<sequence length="398" mass="45841">MLILKLWNYIRGYVIIRIEGLALEKFINMCIARNIYLWDITRINYTTLEAKVGIRGFKAIRKLTRRAGCKVYISQKNGYPFWFSKMKKRKMLILGAFFSLTIVLILSSFILVIEVTGNQQVSKEEIVNALEESGLKIGVNKYFLNLREIENNLLINIQDLTWIGIELNGIHARIEVVEKIAPPPKLEKDVPCDVVAKKNGVIEKVIARSGDAVVEKGDIVSEGDLLITGIVEREAMENPLYLHAYGEVYARTYYEAHDTVELVKVRKEKTGERFTRRVIRIGDIELALSRGVNPYQVFILEKTSKKPIQWRNKGLPVEIITEEIYEAIEIEETVDIEQAKNQLHEMLVEKLLEEIPEEMEIFNSNSEYVIKNNILHGNVIIEVLEDIGEQKKLHIEED</sequence>
<organism evidence="2 3">
    <name type="scientific">Natronincola peptidivorans</name>
    <dbReference type="NCBI Taxonomy" id="426128"/>
    <lineage>
        <taxon>Bacteria</taxon>
        <taxon>Bacillati</taxon>
        <taxon>Bacillota</taxon>
        <taxon>Clostridia</taxon>
        <taxon>Peptostreptococcales</taxon>
        <taxon>Natronincolaceae</taxon>
        <taxon>Natronincola</taxon>
    </lineage>
</organism>
<dbReference type="AlphaFoldDB" id="A0A1I0EAA7"/>
<dbReference type="Proteomes" id="UP000199568">
    <property type="component" value="Unassembled WGS sequence"/>
</dbReference>
<name>A0A1I0EAA7_9FIRM</name>
<evidence type="ECO:0000256" key="1">
    <source>
        <dbReference type="SAM" id="Phobius"/>
    </source>
</evidence>
<dbReference type="PIRSF" id="PIRSF029895">
    <property type="entry name" value="SpoIV"/>
    <property type="match status" value="1"/>
</dbReference>
<protein>
    <submittedName>
        <fullName evidence="2">Similar to stage IV sporulation protein</fullName>
    </submittedName>
</protein>
<keyword evidence="1" id="KW-0472">Membrane</keyword>
<evidence type="ECO:0000313" key="3">
    <source>
        <dbReference type="Proteomes" id="UP000199568"/>
    </source>
</evidence>
<dbReference type="RefSeq" id="WP_090444029.1">
    <property type="nucleotide sequence ID" value="NZ_FOHU01000010.1"/>
</dbReference>
<dbReference type="EMBL" id="FOHU01000010">
    <property type="protein sequence ID" value="SET41338.1"/>
    <property type="molecule type" value="Genomic_DNA"/>
</dbReference>
<keyword evidence="3" id="KW-1185">Reference proteome</keyword>
<keyword evidence="1" id="KW-1133">Transmembrane helix</keyword>
<accession>A0A1I0EAA7</accession>
<reference evidence="2 3" key="1">
    <citation type="submission" date="2016-10" db="EMBL/GenBank/DDBJ databases">
        <authorList>
            <person name="de Groot N.N."/>
        </authorList>
    </citation>
    <scope>NUCLEOTIDE SEQUENCE [LARGE SCALE GENOMIC DNA]</scope>
    <source>
        <strain evidence="2 3">DSM 18979</strain>
    </source>
</reference>
<dbReference type="NCBIfam" id="TIGR02876">
    <property type="entry name" value="spore_yqfD"/>
    <property type="match status" value="1"/>
</dbReference>
<keyword evidence="1" id="KW-0812">Transmembrane</keyword>